<evidence type="ECO:0000313" key="6">
    <source>
        <dbReference type="Proteomes" id="UP000030661"/>
    </source>
</evidence>
<protein>
    <submittedName>
        <fullName evidence="5">Cobalamin B12-binding domain protein</fullName>
    </submittedName>
</protein>
<sequence>MSTSAIKKRVLNCSLEPCVHTLGVERFAEWMESKGIGYVCIKLGPAVSIDELIDKVRESHPEVVAFSYRLGDLHVDEIVLELVEKVYQYGLEPQKSGIRYCFGGVRLAANLVRAMTGVPILADKFSPVEDRHFDLEQIAATYKDHKQLQGFFELIVDDYVTMEELEEFAMKATQAAEKQITWSDDMVERIRQVREIEHRPIIRAHIGTAAETIDPTVEGTELISDAGALEIVSLAPDQACQAFLAKFVRGEEDPSKYRKGEGGAPIRSKEDLRRLKKATQRGNFPMIRIYSGTDELVELAKIFEETLHMPFPAVPIFFYNRLDGRGPLSILDGLNEHFATMRWWASINKPLEVNDPHQWQLRRCSDDMYVTDHVLAGVVALKMGIKHYVMQLMFDLPPEISPFYDLAKMKAAYELIYPLTQHFDFSIIKETRGGLSSFPPNLDKAKSHLAITTYWQMYMEPDIVHIVSYCEAHHDAKAEDIIASCDIAKQSFEEYDRAAMTDLWKNPEVLARKEELKKGAMYNILHLALMGGYEGKVTLENFAEYAVSPEIAARRENLADRGKNYETMLLDVIDGRNYLSQDCNMISADNLDLALQTGLFQAPQVTVIDKRYELTGACKTEIVNGTCRIAEFCGQKVHNEFERVDLIRQKFPWYFYKDVTQADEQSHLIEVEDKIEESVVQAFRAELGMTAFENKKVLAVDFGSTYTKVAIFNTSSDEVDLRYVPTTVDDIREGLANGLGCLEECRRQGNWDPLRDAMDQFDTKLPCSSAKGGLKMVTIASTARESGFAADLAALTAGAKLLNSYNGKISAEEAKQIYLEDCPEIILLSGGVNDGGDSTAVFHNARLLAETAHLATYAKYGIPIIYSGNEDVTDEVLDIFHRRQIDARATKNIMPEVNKFNIEVVNEAIRELFQTVVIRGKGFDVVEEYMSAKFIPTPRAAFLGINLLARGYGSEEGLGNIVALDIGGCTTDFFANVRANPLYLYPWDDPKKKVKRTILKTPNYPLAYRRVEGKYGLAYNAENLMELEKFKSGRMSAEINELFNQQFPHFEVNGDHFDQFLKRIDGRWTISLPEYLAWIHQNPHVMPNTEEENFVRSLLARETLAVATANNVGHVKETDVYFLQEGVNFFTQDTTLVLVGGTIYHKCKENKEYLWENIKTIARGALFDPEEYTVLRPNHQILLDASYILSTVGGLYGRLDPERALRILKKNLKPLEI</sequence>
<comment type="cofactor">
    <cofactor evidence="1">
        <name>adenosylcob(III)alamin</name>
        <dbReference type="ChEBI" id="CHEBI:18408"/>
    </cofactor>
</comment>
<dbReference type="SUPFAM" id="SSF51703">
    <property type="entry name" value="Cobalamin (vitamin B12)-dependent enzymes"/>
    <property type="match status" value="1"/>
</dbReference>
<evidence type="ECO:0000313" key="5">
    <source>
        <dbReference type="EMBL" id="GAK56774.1"/>
    </source>
</evidence>
<gene>
    <name evidence="5" type="ORF">U27_03738</name>
</gene>
<keyword evidence="2" id="KW-0846">Cobalamin</keyword>
<dbReference type="Proteomes" id="UP000030661">
    <property type="component" value="Unassembled WGS sequence"/>
</dbReference>
<dbReference type="STRING" id="1499967.U27_03738"/>
<evidence type="ECO:0000256" key="3">
    <source>
        <dbReference type="ARBA" id="ARBA00023235"/>
    </source>
</evidence>
<dbReference type="eggNOG" id="COG0849">
    <property type="taxonomic scope" value="Bacteria"/>
</dbReference>
<keyword evidence="4" id="KW-0170">Cobalt</keyword>
<dbReference type="GO" id="GO:0046872">
    <property type="term" value="F:metal ion binding"/>
    <property type="evidence" value="ECO:0007669"/>
    <property type="project" value="InterPro"/>
</dbReference>
<evidence type="ECO:0000256" key="2">
    <source>
        <dbReference type="ARBA" id="ARBA00022628"/>
    </source>
</evidence>
<dbReference type="GO" id="GO:0031419">
    <property type="term" value="F:cobalamin binding"/>
    <property type="evidence" value="ECO:0007669"/>
    <property type="project" value="UniProtKB-KW"/>
</dbReference>
<name>A0A081BWR9_VECG1</name>
<keyword evidence="6" id="KW-1185">Reference proteome</keyword>
<keyword evidence="3" id="KW-0413">Isomerase</keyword>
<evidence type="ECO:0000256" key="1">
    <source>
        <dbReference type="ARBA" id="ARBA00001922"/>
    </source>
</evidence>
<dbReference type="InterPro" id="IPR036724">
    <property type="entry name" value="Cobalamin-bd_sf"/>
</dbReference>
<dbReference type="SUPFAM" id="SSF52242">
    <property type="entry name" value="Cobalamin (vitamin B12)-binding domain"/>
    <property type="match status" value="1"/>
</dbReference>
<evidence type="ECO:0000256" key="4">
    <source>
        <dbReference type="ARBA" id="ARBA00023285"/>
    </source>
</evidence>
<accession>A0A081BWR9</accession>
<organism evidence="5">
    <name type="scientific">Vecturithrix granuli</name>
    <dbReference type="NCBI Taxonomy" id="1499967"/>
    <lineage>
        <taxon>Bacteria</taxon>
        <taxon>Candidatus Moduliflexota</taxon>
        <taxon>Candidatus Vecturitrichia</taxon>
        <taxon>Candidatus Vecturitrichales</taxon>
        <taxon>Candidatus Vecturitrichaceae</taxon>
        <taxon>Candidatus Vecturithrix</taxon>
    </lineage>
</organism>
<dbReference type="InterPro" id="IPR006230">
    <property type="entry name" value="MutL"/>
</dbReference>
<proteinExistence type="predicted"/>
<reference evidence="5" key="1">
    <citation type="journal article" date="2015" name="PeerJ">
        <title>First genomic representation of candidate bacterial phylum KSB3 points to enhanced environmental sensing as a trigger of wastewater bulking.</title>
        <authorList>
            <person name="Sekiguchi Y."/>
            <person name="Ohashi A."/>
            <person name="Parks D.H."/>
            <person name="Yamauchi T."/>
            <person name="Tyson G.W."/>
            <person name="Hugenholtz P."/>
        </authorList>
    </citation>
    <scope>NUCLEOTIDE SEQUENCE [LARGE SCALE GENOMIC DNA]</scope>
</reference>
<dbReference type="InterPro" id="IPR016176">
    <property type="entry name" value="Cbl-dep_enz_cat"/>
</dbReference>
<dbReference type="Gene3D" id="3.20.20.240">
    <property type="entry name" value="Methylmalonyl-CoA mutase"/>
    <property type="match status" value="1"/>
</dbReference>
<dbReference type="Pfam" id="PF13941">
    <property type="entry name" value="MutL"/>
    <property type="match status" value="1"/>
</dbReference>
<dbReference type="AlphaFoldDB" id="A0A081BWR9"/>
<dbReference type="eggNOG" id="COG5012">
    <property type="taxonomic scope" value="Bacteria"/>
</dbReference>
<dbReference type="GO" id="GO:0016853">
    <property type="term" value="F:isomerase activity"/>
    <property type="evidence" value="ECO:0007669"/>
    <property type="project" value="UniProtKB-KW"/>
</dbReference>
<dbReference type="EMBL" id="DF820465">
    <property type="protein sequence ID" value="GAK56774.1"/>
    <property type="molecule type" value="Genomic_DNA"/>
</dbReference>
<dbReference type="HOGENOM" id="CLU_269038_0_0_0"/>
<dbReference type="Gene3D" id="3.40.50.280">
    <property type="entry name" value="Cobalamin-binding domain"/>
    <property type="match status" value="1"/>
</dbReference>